<gene>
    <name evidence="1" type="ORF">MLD63_05170</name>
</gene>
<accession>A0ABT1MNY4</accession>
<sequence>MRRIGTRTANAALYGNRLISHLSDLAGGRRKVSQHLTYSEMMKDTGATGIPIGVGRDLEYLLEALETAGLPLGLTLFVTPKKGVLGELLDLEGFAKRAIRKETLLRFRKETLDYDWDNIVFEQENALG</sequence>
<dbReference type="Proteomes" id="UP001203945">
    <property type="component" value="Unassembled WGS sequence"/>
</dbReference>
<evidence type="ECO:0000313" key="1">
    <source>
        <dbReference type="EMBL" id="MCQ0969819.1"/>
    </source>
</evidence>
<reference evidence="1 2" key="1">
    <citation type="submission" date="2022-03" db="EMBL/GenBank/DDBJ databases">
        <authorList>
            <person name="He Y."/>
        </authorList>
    </citation>
    <scope>NUCLEOTIDE SEQUENCE [LARGE SCALE GENOMIC DNA]</scope>
    <source>
        <strain evidence="1 2">TK19116</strain>
    </source>
</reference>
<dbReference type="RefSeq" id="WP_255328833.1">
    <property type="nucleotide sequence ID" value="NZ_JAKZEU010000002.1"/>
</dbReference>
<keyword evidence="2" id="KW-1185">Reference proteome</keyword>
<protein>
    <submittedName>
        <fullName evidence="1">Uncharacterized protein</fullName>
    </submittedName>
</protein>
<proteinExistence type="predicted"/>
<name>A0ABT1MNY4_9RHOB</name>
<dbReference type="EMBL" id="JAKZEU010000002">
    <property type="protein sequence ID" value="MCQ0969819.1"/>
    <property type="molecule type" value="Genomic_DNA"/>
</dbReference>
<comment type="caution">
    <text evidence="1">The sequence shown here is derived from an EMBL/GenBank/DDBJ whole genome shotgun (WGS) entry which is preliminary data.</text>
</comment>
<evidence type="ECO:0000313" key="2">
    <source>
        <dbReference type="Proteomes" id="UP001203945"/>
    </source>
</evidence>
<organism evidence="1 2">
    <name type="scientific">Paracoccus albicereus</name>
    <dbReference type="NCBI Taxonomy" id="2922394"/>
    <lineage>
        <taxon>Bacteria</taxon>
        <taxon>Pseudomonadati</taxon>
        <taxon>Pseudomonadota</taxon>
        <taxon>Alphaproteobacteria</taxon>
        <taxon>Rhodobacterales</taxon>
        <taxon>Paracoccaceae</taxon>
        <taxon>Paracoccus</taxon>
    </lineage>
</organism>